<feature type="coiled-coil region" evidence="1">
    <location>
        <begin position="517"/>
        <end position="625"/>
    </location>
</feature>
<dbReference type="EMBL" id="DS469606">
    <property type="protein sequence ID" value="EDO39485.1"/>
    <property type="molecule type" value="Genomic_DNA"/>
</dbReference>
<dbReference type="PANTHER" id="PTHR35352">
    <property type="entry name" value="COILED-COIL DOMAIN-CONTAINING PROTEIN 150"/>
    <property type="match status" value="1"/>
</dbReference>
<dbReference type="OMA" id="QKNRLAY"/>
<feature type="coiled-coil region" evidence="1">
    <location>
        <begin position="327"/>
        <end position="481"/>
    </location>
</feature>
<dbReference type="SUPFAM" id="SSF90257">
    <property type="entry name" value="Myosin rod fragments"/>
    <property type="match status" value="1"/>
</dbReference>
<feature type="coiled-coil region" evidence="1">
    <location>
        <begin position="675"/>
        <end position="755"/>
    </location>
</feature>
<dbReference type="PhylomeDB" id="A7S9U7"/>
<evidence type="ECO:0000256" key="1">
    <source>
        <dbReference type="SAM" id="Coils"/>
    </source>
</evidence>
<dbReference type="PANTHER" id="PTHR35352:SF1">
    <property type="entry name" value="COILED-COIL DOMAIN-CONTAINING PROTEIN 150"/>
    <property type="match status" value="1"/>
</dbReference>
<evidence type="ECO:0000313" key="3">
    <source>
        <dbReference type="Proteomes" id="UP000001593"/>
    </source>
</evidence>
<organism evidence="2 3">
    <name type="scientific">Nematostella vectensis</name>
    <name type="common">Starlet sea anemone</name>
    <dbReference type="NCBI Taxonomy" id="45351"/>
    <lineage>
        <taxon>Eukaryota</taxon>
        <taxon>Metazoa</taxon>
        <taxon>Cnidaria</taxon>
        <taxon>Anthozoa</taxon>
        <taxon>Hexacorallia</taxon>
        <taxon>Actiniaria</taxon>
        <taxon>Edwardsiidae</taxon>
        <taxon>Nematostella</taxon>
    </lineage>
</organism>
<dbReference type="STRING" id="45351.A7S9U7"/>
<evidence type="ECO:0000313" key="2">
    <source>
        <dbReference type="EMBL" id="EDO39485.1"/>
    </source>
</evidence>
<name>A7S9U7_NEMVE</name>
<feature type="coiled-coil region" evidence="1">
    <location>
        <begin position="126"/>
        <end position="265"/>
    </location>
</feature>
<sequence>MNRPVISPAFCAASSPEHTLEVMQKRLQMAEDETKKLVTQLEDYGFSKEIHERKNDKGGKIEPISSFKLGPGSTQMDVLQKNYDQMVSRVCRSESTIQSLKLAMCSLQAERDLSGLRKSKEIEIPKDTYDREIKALEKKLSRCKQELENNNERRLEAESAVQRLKNSLDKASNFSNETKVKVEELKNDKQKLSKKVNELKEELSREQQMRSSLEQSHTTLLQRVNDMDRVVETERGDVQALAAECQELKREASTTKEEYNKERKMRLQLETLVTQLQEDSANTDAELGTLRTEKRAAHEKVYIEHKQVSEELRAATVDNKVLLSQQREALQRERQAMSMRLAEQDRALDMAKQALVIEVEEERARLMAVDRERSKLKEEIFKLQSDKKVAEGDKEKLKLKIEELKLNLEQTNKEKELVMGEKGQILEEIKRTVDGFSQERNRIEQQLRDAGVEIERLQQRNGVMERECQAQLDRIVELENQQHLGRHQIEEAMKDMVEAKNRLAYEKGSLQSRVEHLNKELSAMGALKVELEHLRKENTTAQNHYKKVLSELQSCRTENQELQGRLHQLELNSGMRDSDLRAVITSRDEALREVEKLVHHTEALERNYQNKIESLQRAFNEARENNCRLTSTTESLMGSHAELQATLENMQTELGRRDSELKSVTKERNAAFERVQDLQYELDSLHNRLAGLENSEQHELRPLREAVKSAKNDHQELTQKLERAMQTNSKLQSTAERLQMELGRKDVELEKLIKDR</sequence>
<accession>A7S9U7</accession>
<dbReference type="InParanoid" id="A7S9U7"/>
<keyword evidence="3" id="KW-1185">Reference proteome</keyword>
<dbReference type="AlphaFoldDB" id="A7S9U7"/>
<protein>
    <submittedName>
        <fullName evidence="2">Uncharacterized protein</fullName>
    </submittedName>
</protein>
<dbReference type="HOGENOM" id="CLU_368554_0_0_1"/>
<keyword evidence="1" id="KW-0175">Coiled coil</keyword>
<proteinExistence type="predicted"/>
<dbReference type="InterPro" id="IPR038807">
    <property type="entry name" value="CCDC150"/>
</dbReference>
<dbReference type="eggNOG" id="ENOG502QRGC">
    <property type="taxonomic scope" value="Eukaryota"/>
</dbReference>
<reference evidence="2 3" key="1">
    <citation type="journal article" date="2007" name="Science">
        <title>Sea anemone genome reveals ancestral eumetazoan gene repertoire and genomic organization.</title>
        <authorList>
            <person name="Putnam N.H."/>
            <person name="Srivastava M."/>
            <person name="Hellsten U."/>
            <person name="Dirks B."/>
            <person name="Chapman J."/>
            <person name="Salamov A."/>
            <person name="Terry A."/>
            <person name="Shapiro H."/>
            <person name="Lindquist E."/>
            <person name="Kapitonov V.V."/>
            <person name="Jurka J."/>
            <person name="Genikhovich G."/>
            <person name="Grigoriev I.V."/>
            <person name="Lucas S.M."/>
            <person name="Steele R.E."/>
            <person name="Finnerty J.R."/>
            <person name="Technau U."/>
            <person name="Martindale M.Q."/>
            <person name="Rokhsar D.S."/>
        </authorList>
    </citation>
    <scope>NUCLEOTIDE SEQUENCE [LARGE SCALE GENOMIC DNA]</scope>
    <source>
        <strain evidence="3">CH2 X CH6</strain>
    </source>
</reference>
<dbReference type="Gene3D" id="6.10.250.3110">
    <property type="match status" value="1"/>
</dbReference>
<gene>
    <name evidence="2" type="ORF">NEMVEDRAFT_v1g208995</name>
</gene>
<dbReference type="Proteomes" id="UP000001593">
    <property type="component" value="Unassembled WGS sequence"/>
</dbReference>